<sequence length="305" mass="33783">MRHGGLATPLMIGGIAAAFTGTATSTGAGFVGQYISSNKINDVQKILDADNQLIKEIEDKKAVVDVKVLELSKVLHLSEHEVFGALLMSSLPRIRGFVRMDNITVFQLVVSTGLVGMLHLSFQSGSIAVKGMGAFAVVSLKGLSKVLGAMAKGSPSRAADSLTEIAIQLEKQADDVETSLKIIMEEVKQYEMEVESFRTLLETVALQDSATDEQAKVIARFIRNHSSSEWWSAFLSLDVDLQEFAFKIANVFLNFIKLIENYQKEDEQKKKKKKERRRIRKMRPEKLPHLNITLIAHGGIDPRVN</sequence>
<accession>A0ABY7DUS7</accession>
<gene>
    <name evidence="3" type="ORF">MAR_008031</name>
</gene>
<proteinExistence type="predicted"/>
<evidence type="ECO:0000313" key="4">
    <source>
        <dbReference type="Proteomes" id="UP001164746"/>
    </source>
</evidence>
<name>A0ABY7DUS7_MYAAR</name>
<protein>
    <submittedName>
        <fullName evidence="3">Uncharacterized protein</fullName>
    </submittedName>
</protein>
<evidence type="ECO:0000313" key="3">
    <source>
        <dbReference type="EMBL" id="WAR01473.1"/>
    </source>
</evidence>
<evidence type="ECO:0000256" key="2">
    <source>
        <dbReference type="SAM" id="SignalP"/>
    </source>
</evidence>
<evidence type="ECO:0000256" key="1">
    <source>
        <dbReference type="SAM" id="Coils"/>
    </source>
</evidence>
<feature type="non-terminal residue" evidence="3">
    <location>
        <position position="1"/>
    </location>
</feature>
<keyword evidence="1" id="KW-0175">Coiled coil</keyword>
<keyword evidence="2" id="KW-0732">Signal</keyword>
<keyword evidence="4" id="KW-1185">Reference proteome</keyword>
<feature type="chain" id="PRO_5045701178" evidence="2">
    <location>
        <begin position="18"/>
        <end position="305"/>
    </location>
</feature>
<organism evidence="3 4">
    <name type="scientific">Mya arenaria</name>
    <name type="common">Soft-shell clam</name>
    <dbReference type="NCBI Taxonomy" id="6604"/>
    <lineage>
        <taxon>Eukaryota</taxon>
        <taxon>Metazoa</taxon>
        <taxon>Spiralia</taxon>
        <taxon>Lophotrochozoa</taxon>
        <taxon>Mollusca</taxon>
        <taxon>Bivalvia</taxon>
        <taxon>Autobranchia</taxon>
        <taxon>Heteroconchia</taxon>
        <taxon>Euheterodonta</taxon>
        <taxon>Imparidentia</taxon>
        <taxon>Neoheterodontei</taxon>
        <taxon>Myida</taxon>
        <taxon>Myoidea</taxon>
        <taxon>Myidae</taxon>
        <taxon>Mya</taxon>
    </lineage>
</organism>
<dbReference type="EMBL" id="CP111015">
    <property type="protein sequence ID" value="WAR01473.1"/>
    <property type="molecule type" value="Genomic_DNA"/>
</dbReference>
<feature type="signal peptide" evidence="2">
    <location>
        <begin position="1"/>
        <end position="17"/>
    </location>
</feature>
<reference evidence="3" key="1">
    <citation type="submission" date="2022-11" db="EMBL/GenBank/DDBJ databases">
        <title>Centuries of genome instability and evolution in soft-shell clam transmissible cancer (bioRxiv).</title>
        <authorList>
            <person name="Hart S.F.M."/>
            <person name="Yonemitsu M.A."/>
            <person name="Giersch R.M."/>
            <person name="Beal B.F."/>
            <person name="Arriagada G."/>
            <person name="Davis B.W."/>
            <person name="Ostrander E.A."/>
            <person name="Goff S.P."/>
            <person name="Metzger M.J."/>
        </authorList>
    </citation>
    <scope>NUCLEOTIDE SEQUENCE</scope>
    <source>
        <strain evidence="3">MELC-2E11</strain>
        <tissue evidence="3">Siphon/mantle</tissue>
    </source>
</reference>
<feature type="coiled-coil region" evidence="1">
    <location>
        <begin position="159"/>
        <end position="193"/>
    </location>
</feature>
<dbReference type="Proteomes" id="UP001164746">
    <property type="component" value="Chromosome 4"/>
</dbReference>